<dbReference type="InterPro" id="IPR007891">
    <property type="entry name" value="CHASE3"/>
</dbReference>
<evidence type="ECO:0000313" key="10">
    <source>
        <dbReference type="Proteomes" id="UP000002417"/>
    </source>
</evidence>
<dbReference type="SUPFAM" id="SSF47384">
    <property type="entry name" value="Homodimeric domain of signal transducing histidine kinase"/>
    <property type="match status" value="1"/>
</dbReference>
<dbReference type="SMART" id="SM00388">
    <property type="entry name" value="HisKA"/>
    <property type="match status" value="1"/>
</dbReference>
<evidence type="ECO:0000256" key="6">
    <source>
        <dbReference type="SAM" id="Coils"/>
    </source>
</evidence>
<evidence type="ECO:0000256" key="7">
    <source>
        <dbReference type="SAM" id="Phobius"/>
    </source>
</evidence>
<keyword evidence="7" id="KW-0472">Membrane</keyword>
<keyword evidence="4" id="KW-0808">Transferase</keyword>
<dbReference type="Pfam" id="PF05227">
    <property type="entry name" value="CHASE3"/>
    <property type="match status" value="1"/>
</dbReference>
<dbReference type="SMART" id="SM00387">
    <property type="entry name" value="HATPase_c"/>
    <property type="match status" value="1"/>
</dbReference>
<dbReference type="KEGG" id="xau:Xaut_2335"/>
<dbReference type="Gene3D" id="3.30.565.10">
    <property type="entry name" value="Histidine kinase-like ATPase, C-terminal domain"/>
    <property type="match status" value="1"/>
</dbReference>
<dbReference type="EMBL" id="CP000781">
    <property type="protein sequence ID" value="ABS67578.1"/>
    <property type="molecule type" value="Genomic_DNA"/>
</dbReference>
<dbReference type="eggNOG" id="COG5278">
    <property type="taxonomic scope" value="Bacteria"/>
</dbReference>
<feature type="transmembrane region" description="Helical" evidence="7">
    <location>
        <begin position="191"/>
        <end position="215"/>
    </location>
</feature>
<dbReference type="GO" id="GO:0030295">
    <property type="term" value="F:protein kinase activator activity"/>
    <property type="evidence" value="ECO:0007669"/>
    <property type="project" value="TreeGrafter"/>
</dbReference>
<organism evidence="9 10">
    <name type="scientific">Xanthobacter autotrophicus (strain ATCC BAA-1158 / Py2)</name>
    <dbReference type="NCBI Taxonomy" id="78245"/>
    <lineage>
        <taxon>Bacteria</taxon>
        <taxon>Pseudomonadati</taxon>
        <taxon>Pseudomonadota</taxon>
        <taxon>Alphaproteobacteria</taxon>
        <taxon>Hyphomicrobiales</taxon>
        <taxon>Xanthobacteraceae</taxon>
        <taxon>Xanthobacter</taxon>
    </lineage>
</organism>
<dbReference type="PRINTS" id="PR00344">
    <property type="entry name" value="BCTRLSENSOR"/>
</dbReference>
<keyword evidence="3" id="KW-0597">Phosphoprotein</keyword>
<proteinExistence type="predicted"/>
<dbReference type="GO" id="GO:0007234">
    <property type="term" value="P:osmosensory signaling via phosphorelay pathway"/>
    <property type="evidence" value="ECO:0007669"/>
    <property type="project" value="TreeGrafter"/>
</dbReference>
<gene>
    <name evidence="9" type="ordered locus">Xaut_2335</name>
</gene>
<dbReference type="GO" id="GO:0000156">
    <property type="term" value="F:phosphorelay response regulator activity"/>
    <property type="evidence" value="ECO:0007669"/>
    <property type="project" value="TreeGrafter"/>
</dbReference>
<dbReference type="InterPro" id="IPR004358">
    <property type="entry name" value="Sig_transdc_His_kin-like_C"/>
</dbReference>
<evidence type="ECO:0000256" key="4">
    <source>
        <dbReference type="ARBA" id="ARBA00022679"/>
    </source>
</evidence>
<evidence type="ECO:0000256" key="3">
    <source>
        <dbReference type="ARBA" id="ARBA00022553"/>
    </source>
</evidence>
<dbReference type="Gene3D" id="1.10.287.130">
    <property type="match status" value="1"/>
</dbReference>
<evidence type="ECO:0000256" key="1">
    <source>
        <dbReference type="ARBA" id="ARBA00000085"/>
    </source>
</evidence>
<dbReference type="STRING" id="78245.Xaut_2335"/>
<keyword evidence="6" id="KW-0175">Coiled coil</keyword>
<name>A7IHT5_XANP2</name>
<dbReference type="InterPro" id="IPR036890">
    <property type="entry name" value="HATPase_C_sf"/>
</dbReference>
<dbReference type="InterPro" id="IPR005467">
    <property type="entry name" value="His_kinase_dom"/>
</dbReference>
<dbReference type="Pfam" id="PF00512">
    <property type="entry name" value="HisKA"/>
    <property type="match status" value="1"/>
</dbReference>
<accession>A7IHT5</accession>
<dbReference type="InterPro" id="IPR036097">
    <property type="entry name" value="HisK_dim/P_sf"/>
</dbReference>
<keyword evidence="7" id="KW-0812">Transmembrane</keyword>
<feature type="coiled-coil region" evidence="6">
    <location>
        <begin position="220"/>
        <end position="254"/>
    </location>
</feature>
<keyword evidence="7" id="KW-1133">Transmembrane helix</keyword>
<dbReference type="PhylomeDB" id="A7IHT5"/>
<dbReference type="CDD" id="cd00082">
    <property type="entry name" value="HisKA"/>
    <property type="match status" value="1"/>
</dbReference>
<evidence type="ECO:0000256" key="5">
    <source>
        <dbReference type="ARBA" id="ARBA00022777"/>
    </source>
</evidence>
<protein>
    <recommendedName>
        <fullName evidence="2">histidine kinase</fullName>
        <ecNumber evidence="2">2.7.13.3</ecNumber>
    </recommendedName>
</protein>
<comment type="catalytic activity">
    <reaction evidence="1">
        <text>ATP + protein L-histidine = ADP + protein N-phospho-L-histidine.</text>
        <dbReference type="EC" id="2.7.13.3"/>
    </reaction>
</comment>
<dbReference type="HOGENOM" id="CLU_000445_114_71_5"/>
<dbReference type="eggNOG" id="COG4251">
    <property type="taxonomic scope" value="Bacteria"/>
</dbReference>
<keyword evidence="5 9" id="KW-0418">Kinase</keyword>
<dbReference type="InterPro" id="IPR003594">
    <property type="entry name" value="HATPase_dom"/>
</dbReference>
<evidence type="ECO:0000256" key="2">
    <source>
        <dbReference type="ARBA" id="ARBA00012438"/>
    </source>
</evidence>
<dbReference type="PANTHER" id="PTHR42878">
    <property type="entry name" value="TWO-COMPONENT HISTIDINE KINASE"/>
    <property type="match status" value="1"/>
</dbReference>
<evidence type="ECO:0000259" key="8">
    <source>
        <dbReference type="PROSITE" id="PS50109"/>
    </source>
</evidence>
<evidence type="ECO:0000313" key="9">
    <source>
        <dbReference type="EMBL" id="ABS67578.1"/>
    </source>
</evidence>
<dbReference type="AlphaFoldDB" id="A7IHT5"/>
<dbReference type="CDD" id="cd19410">
    <property type="entry name" value="HK9-like_sensor"/>
    <property type="match status" value="1"/>
</dbReference>
<dbReference type="Proteomes" id="UP000002417">
    <property type="component" value="Chromosome"/>
</dbReference>
<dbReference type="EC" id="2.7.13.3" evidence="2"/>
<dbReference type="GO" id="GO:0000155">
    <property type="term" value="F:phosphorelay sensor kinase activity"/>
    <property type="evidence" value="ECO:0007669"/>
    <property type="project" value="InterPro"/>
</dbReference>
<keyword evidence="10" id="KW-1185">Reference proteome</keyword>
<sequence>MALVMQAARAPVGGGLRLPGPTLLLILGFAVLASISAMSITLVYRAQDDADRVNHTLRVMNAISQFQIMIRRAESAERGFLITGGEGFLRFYEESKARALPTLDEIGTLTLDNPVQQARLAEARPLLQSRLESFERSIAMRKSGDVQGAQADLKSDRSEGAMTRLGTLLIEMKAAEAQLLESRDTASRHTAGWLTAVSAGGFTVVLALGGLALYLNRRTIAALETAQQDLEAVNAGLEQRVAERTADLKEANDEIQSFAYIVSHDLRSPLVNIMGFTSEIEVMRTDLFERLAQLREKAGEGPEADGELAADFEEALGFIKTSITRMDRLIHAILALSREGRKEFLPVDVDVGELVASIAGSMAHQMQEAGAEIRAGRLPVIHSDRLALEQIFTNLLDNALKYRREGVPGLIEVSAVDTPGFITFTVKDNGRGIDPKDRGRVFELFRRSGRQDRPGEGIGLAHVRALVRRMGGLISLDSTLGEGSTFKVTLPRRLPTDNGKKTND</sequence>
<dbReference type="SUPFAM" id="SSF55874">
    <property type="entry name" value="ATPase domain of HSP90 chaperone/DNA topoisomerase II/histidine kinase"/>
    <property type="match status" value="1"/>
</dbReference>
<dbReference type="Pfam" id="PF02518">
    <property type="entry name" value="HATPase_c"/>
    <property type="match status" value="1"/>
</dbReference>
<dbReference type="PANTHER" id="PTHR42878:SF15">
    <property type="entry name" value="BACTERIOPHYTOCHROME"/>
    <property type="match status" value="1"/>
</dbReference>
<feature type="domain" description="Histidine kinase" evidence="8">
    <location>
        <begin position="261"/>
        <end position="494"/>
    </location>
</feature>
<feature type="transmembrane region" description="Helical" evidence="7">
    <location>
        <begin position="23"/>
        <end position="44"/>
    </location>
</feature>
<reference evidence="9 10" key="1">
    <citation type="submission" date="2007-07" db="EMBL/GenBank/DDBJ databases">
        <title>Complete sequence of chromosome of Xanthobacter autotrophicus Py2.</title>
        <authorList>
            <consortium name="US DOE Joint Genome Institute"/>
            <person name="Copeland A."/>
            <person name="Lucas S."/>
            <person name="Lapidus A."/>
            <person name="Barry K."/>
            <person name="Glavina del Rio T."/>
            <person name="Hammon N."/>
            <person name="Israni S."/>
            <person name="Dalin E."/>
            <person name="Tice H."/>
            <person name="Pitluck S."/>
            <person name="Sims D."/>
            <person name="Brettin T."/>
            <person name="Bruce D."/>
            <person name="Detter J.C."/>
            <person name="Han C."/>
            <person name="Tapia R."/>
            <person name="Brainard J."/>
            <person name="Schmutz J."/>
            <person name="Larimer F."/>
            <person name="Land M."/>
            <person name="Hauser L."/>
            <person name="Kyrpides N."/>
            <person name="Kim E."/>
            <person name="Ensigns S.A."/>
            <person name="Richardson P."/>
        </authorList>
    </citation>
    <scope>NUCLEOTIDE SEQUENCE [LARGE SCALE GENOMIC DNA]</scope>
    <source>
        <strain evidence="10">ATCC BAA-1158 / Py2</strain>
    </source>
</reference>
<dbReference type="InterPro" id="IPR003661">
    <property type="entry name" value="HisK_dim/P_dom"/>
</dbReference>
<dbReference type="PROSITE" id="PS50109">
    <property type="entry name" value="HIS_KIN"/>
    <property type="match status" value="1"/>
</dbReference>
<dbReference type="InterPro" id="IPR050351">
    <property type="entry name" value="BphY/WalK/GraS-like"/>
</dbReference>